<protein>
    <submittedName>
        <fullName evidence="1">Uncharacterized protein</fullName>
    </submittedName>
</protein>
<sequence>MERYALRILQPGIPAPPGLRALVIREDPDRDDPSALSHQTLAVLAIQPQVVHHYSSDVPRPVHPDPLLMERLGWHYRHQESRLSPICLTADGRLAPLDPDDPSWLLLEPGTPDDRVELLARRLKDEELLRRTLEHSIEDRDQGNVESD</sequence>
<name>A0A432MIX4_9BACT</name>
<dbReference type="RefSeq" id="WP_126726150.1">
    <property type="nucleotide sequence ID" value="NZ_RYZH01000026.1"/>
</dbReference>
<comment type="caution">
    <text evidence="1">The sequence shown here is derived from an EMBL/GenBank/DDBJ whole genome shotgun (WGS) entry which is preliminary data.</text>
</comment>
<evidence type="ECO:0000313" key="2">
    <source>
        <dbReference type="Proteomes" id="UP000280296"/>
    </source>
</evidence>
<dbReference type="Proteomes" id="UP000280296">
    <property type="component" value="Unassembled WGS sequence"/>
</dbReference>
<reference evidence="1 2" key="1">
    <citation type="submission" date="2018-12" db="EMBL/GenBank/DDBJ databases">
        <authorList>
            <person name="Toschakov S.V."/>
        </authorList>
    </citation>
    <scope>NUCLEOTIDE SEQUENCE [LARGE SCALE GENOMIC DNA]</scope>
    <source>
        <strain evidence="1 2">GM2012</strain>
    </source>
</reference>
<accession>A0A432MIX4</accession>
<dbReference type="AlphaFoldDB" id="A0A432MIX4"/>
<gene>
    <name evidence="1" type="ORF">TsocGM_14330</name>
</gene>
<reference evidence="1 2" key="2">
    <citation type="submission" date="2019-01" db="EMBL/GenBank/DDBJ databases">
        <title>Tautonia sociabilis, a novel thermotolerant planctomycete of Isosphaeraceae family, isolated from a 4000 m deep subterranean habitat.</title>
        <authorList>
            <person name="Kovaleva O.L."/>
            <person name="Elcheninov A.G."/>
            <person name="Van Heerden E."/>
            <person name="Toshchakov S.V."/>
            <person name="Novikov A."/>
            <person name="Bonch-Osmolovskaya E.A."/>
            <person name="Kublanov I.V."/>
        </authorList>
    </citation>
    <scope>NUCLEOTIDE SEQUENCE [LARGE SCALE GENOMIC DNA]</scope>
    <source>
        <strain evidence="1 2">GM2012</strain>
    </source>
</reference>
<organism evidence="1 2">
    <name type="scientific">Tautonia sociabilis</name>
    <dbReference type="NCBI Taxonomy" id="2080755"/>
    <lineage>
        <taxon>Bacteria</taxon>
        <taxon>Pseudomonadati</taxon>
        <taxon>Planctomycetota</taxon>
        <taxon>Planctomycetia</taxon>
        <taxon>Isosphaerales</taxon>
        <taxon>Isosphaeraceae</taxon>
        <taxon>Tautonia</taxon>
    </lineage>
</organism>
<keyword evidence="2" id="KW-1185">Reference proteome</keyword>
<proteinExistence type="predicted"/>
<evidence type="ECO:0000313" key="1">
    <source>
        <dbReference type="EMBL" id="RUL87106.1"/>
    </source>
</evidence>
<dbReference type="OrthoDB" id="9835828at2"/>
<dbReference type="EMBL" id="RYZH01000026">
    <property type="protein sequence ID" value="RUL87106.1"/>
    <property type="molecule type" value="Genomic_DNA"/>
</dbReference>